<sequence length="194" mass="22180">MVAGYAEHLQNQKLVKVLKKQDIATASETKGVACFDLQKISMYNFTVFDLRPSKGHCYLWTEVDGAKGDDEIGTNLSNFIEKKIDEGITESVFSSDSHSGQNRNRMVFSMYVHASIKYNIKITHRFVESGHSYSEADGMHGRIETEAKIKQEIFTPEEWTDLIKTAKQDKKPYIVNSVKNEEWLNLHVLVDKET</sequence>
<keyword evidence="2" id="KW-1185">Reference proteome</keyword>
<keyword evidence="1" id="KW-0808">Transferase</keyword>
<dbReference type="AlphaFoldDB" id="A0AAE1GQ84"/>
<accession>A0AAE1GQ84</accession>
<protein>
    <submittedName>
        <fullName evidence="1">UDP-N-acetylglucosamine--N-acetylmuramyl-(Pentapeptide) pyrophosphoryl-undecaprenol N-acetylglucosamine transferase</fullName>
    </submittedName>
</protein>
<name>A0AAE1GQ84_9NEOP</name>
<reference evidence="1" key="1">
    <citation type="submission" date="2021-07" db="EMBL/GenBank/DDBJ databases">
        <authorList>
            <person name="Catto M.A."/>
            <person name="Jacobson A."/>
            <person name="Kennedy G."/>
            <person name="Labadie P."/>
            <person name="Hunt B.G."/>
            <person name="Srinivasan R."/>
        </authorList>
    </citation>
    <scope>NUCLEOTIDE SEQUENCE</scope>
    <source>
        <strain evidence="1">PL_HMW_Pooled</strain>
        <tissue evidence="1">Head</tissue>
    </source>
</reference>
<dbReference type="PANTHER" id="PTHR10773">
    <property type="entry name" value="DNA-DIRECTED RNA POLYMERASES I, II, AND III SUBUNIT RPABC2"/>
    <property type="match status" value="1"/>
</dbReference>
<reference evidence="1" key="2">
    <citation type="journal article" date="2023" name="BMC Genomics">
        <title>Pest status, molecular evolution, and epigenetic factors derived from the genome assembly of Frankliniella fusca, a thysanopteran phytovirus vector.</title>
        <authorList>
            <person name="Catto M.A."/>
            <person name="Labadie P.E."/>
            <person name="Jacobson A.L."/>
            <person name="Kennedy G.G."/>
            <person name="Srinivasan R."/>
            <person name="Hunt B.G."/>
        </authorList>
    </citation>
    <scope>NUCLEOTIDE SEQUENCE</scope>
    <source>
        <strain evidence="1">PL_HMW_Pooled</strain>
    </source>
</reference>
<organism evidence="1 2">
    <name type="scientific">Frankliniella fusca</name>
    <dbReference type="NCBI Taxonomy" id="407009"/>
    <lineage>
        <taxon>Eukaryota</taxon>
        <taxon>Metazoa</taxon>
        <taxon>Ecdysozoa</taxon>
        <taxon>Arthropoda</taxon>
        <taxon>Hexapoda</taxon>
        <taxon>Insecta</taxon>
        <taxon>Pterygota</taxon>
        <taxon>Neoptera</taxon>
        <taxon>Paraneoptera</taxon>
        <taxon>Thysanoptera</taxon>
        <taxon>Terebrantia</taxon>
        <taxon>Thripoidea</taxon>
        <taxon>Thripidae</taxon>
        <taxon>Frankliniella</taxon>
    </lineage>
</organism>
<evidence type="ECO:0000313" key="2">
    <source>
        <dbReference type="Proteomes" id="UP001219518"/>
    </source>
</evidence>
<evidence type="ECO:0000313" key="1">
    <source>
        <dbReference type="EMBL" id="KAK3907359.1"/>
    </source>
</evidence>
<comment type="caution">
    <text evidence="1">The sequence shown here is derived from an EMBL/GenBank/DDBJ whole genome shotgun (WGS) entry which is preliminary data.</text>
</comment>
<dbReference type="GO" id="GO:0016740">
    <property type="term" value="F:transferase activity"/>
    <property type="evidence" value="ECO:0007669"/>
    <property type="project" value="UniProtKB-KW"/>
</dbReference>
<proteinExistence type="predicted"/>
<dbReference type="Proteomes" id="UP001219518">
    <property type="component" value="Unassembled WGS sequence"/>
</dbReference>
<dbReference type="PANTHER" id="PTHR10773:SF19">
    <property type="match status" value="1"/>
</dbReference>
<gene>
    <name evidence="1" type="ORF">KUF71_018188</name>
</gene>
<dbReference type="EMBL" id="JAHWGI010000007">
    <property type="protein sequence ID" value="KAK3907359.1"/>
    <property type="molecule type" value="Genomic_DNA"/>
</dbReference>